<dbReference type="PANTHER" id="PTHR45641:SF19">
    <property type="entry name" value="NEPHROCYSTIN-3"/>
    <property type="match status" value="1"/>
</dbReference>
<protein>
    <recommendedName>
        <fullName evidence="8">Kinesin light chain</fullName>
    </recommendedName>
</protein>
<dbReference type="PROSITE" id="PS50293">
    <property type="entry name" value="TPR_REGION"/>
    <property type="match status" value="1"/>
</dbReference>
<evidence type="ECO:0000256" key="4">
    <source>
        <dbReference type="SAM" id="MobiDB-lite"/>
    </source>
</evidence>
<evidence type="ECO:0000256" key="1">
    <source>
        <dbReference type="ARBA" id="ARBA00022737"/>
    </source>
</evidence>
<feature type="repeat" description="TPR" evidence="3">
    <location>
        <begin position="195"/>
        <end position="228"/>
    </location>
</feature>
<evidence type="ECO:0000313" key="5">
    <source>
        <dbReference type="EMBL" id="CAF0994058.1"/>
    </source>
</evidence>
<feature type="compositionally biased region" description="Low complexity" evidence="4">
    <location>
        <begin position="459"/>
        <end position="470"/>
    </location>
</feature>
<dbReference type="InterPro" id="IPR011990">
    <property type="entry name" value="TPR-like_helical_dom_sf"/>
</dbReference>
<evidence type="ECO:0000256" key="3">
    <source>
        <dbReference type="PROSITE-ProRule" id="PRU00339"/>
    </source>
</evidence>
<gene>
    <name evidence="6" type="ORF">JXQ802_LOCUS17780</name>
    <name evidence="5" type="ORF">PYM288_LOCUS14270</name>
</gene>
<dbReference type="SUPFAM" id="SSF56399">
    <property type="entry name" value="ADP-ribosylation"/>
    <property type="match status" value="1"/>
</dbReference>
<feature type="repeat" description="TPR" evidence="3">
    <location>
        <begin position="237"/>
        <end position="270"/>
    </location>
</feature>
<dbReference type="Proteomes" id="UP000663854">
    <property type="component" value="Unassembled WGS sequence"/>
</dbReference>
<dbReference type="Proteomes" id="UP000663870">
    <property type="component" value="Unassembled WGS sequence"/>
</dbReference>
<feature type="compositionally biased region" description="Polar residues" evidence="4">
    <location>
        <begin position="472"/>
        <end position="487"/>
    </location>
</feature>
<feature type="repeat" description="TPR" evidence="3">
    <location>
        <begin position="279"/>
        <end position="312"/>
    </location>
</feature>
<sequence>MVISTNEFFSTSRNIGVALNFASQGPVNDAFQIVLFEIQADASLATVIFADIEEKTAVRGEQEVLFNLNAVFKIHSFQFDSNLVLWKVQLIATDESSDKIQQYINLSKQQLEESSPIIYFGRLLRDELGQVNRADKYFRTILESLPPDHPEIASVYNQIGIVHQRRSELKLSLEYFELAYKIRKEKLPSDHPQIAASLYNIGTIHRRKENFESALDYFQQALQIYEINSSNDTMEKITTIECIGRVYSDKNELDTALIYFNRALDMHKRILPDQHPNLARCRGAIGWVYKKKGNLDVALDYFHRTLKMEEKVGESHPCVARTLMTMANMLQDNDSQKALEYYEQALSIVENSVPPDNQTAFYCLSGMGRLHNKNNMLEDALRCNLKAIEFHRRVLSPDHTHLGDLLKNIGFCYRNMHNTQQALHYFNESLVIYRVNYEPEHDKIKKLEAQIARLSRNRNATVNTRTTRVTASERTSNAPSSNSHSRISQQTSTSMTESSSEVKETLASLNLRGNEIGTQGAQYLDDVPKRVTNNRPTNETIDSSEFTETIGSYLIRLPKYSHRSSGGFICEIFISLYSQFIKIFFFLSYDYYWHYYRWVPSRITAQVLIE</sequence>
<feature type="compositionally biased region" description="Low complexity" evidence="4">
    <location>
        <begin position="488"/>
        <end position="499"/>
    </location>
</feature>
<dbReference type="AlphaFoldDB" id="A0A814M1Y8"/>
<comment type="caution">
    <text evidence="6">The sequence shown here is derived from an EMBL/GenBank/DDBJ whole genome shotgun (WGS) entry which is preliminary data.</text>
</comment>
<dbReference type="PROSITE" id="PS50005">
    <property type="entry name" value="TPR"/>
    <property type="match status" value="4"/>
</dbReference>
<reference evidence="6" key="1">
    <citation type="submission" date="2021-02" db="EMBL/GenBank/DDBJ databases">
        <authorList>
            <person name="Nowell W R."/>
        </authorList>
    </citation>
    <scope>NUCLEOTIDE SEQUENCE</scope>
</reference>
<dbReference type="EMBL" id="CAJNOL010000456">
    <property type="protein sequence ID" value="CAF1072865.1"/>
    <property type="molecule type" value="Genomic_DNA"/>
</dbReference>
<keyword evidence="7" id="KW-1185">Reference proteome</keyword>
<evidence type="ECO:0000313" key="7">
    <source>
        <dbReference type="Proteomes" id="UP000663870"/>
    </source>
</evidence>
<evidence type="ECO:0000256" key="2">
    <source>
        <dbReference type="ARBA" id="ARBA00022803"/>
    </source>
</evidence>
<dbReference type="Gene3D" id="3.90.176.10">
    <property type="entry name" value="Toxin ADP-ribosyltransferase, Chain A, domain 1"/>
    <property type="match status" value="1"/>
</dbReference>
<feature type="repeat" description="TPR" evidence="3">
    <location>
        <begin position="153"/>
        <end position="186"/>
    </location>
</feature>
<accession>A0A814M1Y8</accession>
<dbReference type="Pfam" id="PF13424">
    <property type="entry name" value="TPR_12"/>
    <property type="match status" value="3"/>
</dbReference>
<dbReference type="Gene3D" id="1.25.40.10">
    <property type="entry name" value="Tetratricopeptide repeat domain"/>
    <property type="match status" value="3"/>
</dbReference>
<organism evidence="6 7">
    <name type="scientific">Rotaria sordida</name>
    <dbReference type="NCBI Taxonomy" id="392033"/>
    <lineage>
        <taxon>Eukaryota</taxon>
        <taxon>Metazoa</taxon>
        <taxon>Spiralia</taxon>
        <taxon>Gnathifera</taxon>
        <taxon>Rotifera</taxon>
        <taxon>Eurotatoria</taxon>
        <taxon>Bdelloidea</taxon>
        <taxon>Philodinida</taxon>
        <taxon>Philodinidae</taxon>
        <taxon>Rotaria</taxon>
    </lineage>
</organism>
<dbReference type="SMART" id="SM00028">
    <property type="entry name" value="TPR"/>
    <property type="match status" value="7"/>
</dbReference>
<dbReference type="PANTHER" id="PTHR45641">
    <property type="entry name" value="TETRATRICOPEPTIDE REPEAT PROTEIN (AFU_ORTHOLOGUE AFUA_6G03870)"/>
    <property type="match status" value="1"/>
</dbReference>
<dbReference type="SUPFAM" id="SSF48452">
    <property type="entry name" value="TPR-like"/>
    <property type="match status" value="2"/>
</dbReference>
<name>A0A814M1Y8_9BILA</name>
<feature type="region of interest" description="Disordered" evidence="4">
    <location>
        <begin position="459"/>
        <end position="500"/>
    </location>
</feature>
<evidence type="ECO:0008006" key="8">
    <source>
        <dbReference type="Google" id="ProtNLM"/>
    </source>
</evidence>
<dbReference type="InterPro" id="IPR019734">
    <property type="entry name" value="TPR_rpt"/>
</dbReference>
<keyword evidence="1" id="KW-0677">Repeat</keyword>
<proteinExistence type="predicted"/>
<evidence type="ECO:0000313" key="6">
    <source>
        <dbReference type="EMBL" id="CAF1072865.1"/>
    </source>
</evidence>
<dbReference type="EMBL" id="CAJNOH010000309">
    <property type="protein sequence ID" value="CAF0994058.1"/>
    <property type="molecule type" value="Genomic_DNA"/>
</dbReference>
<keyword evidence="2 3" id="KW-0802">TPR repeat</keyword>